<evidence type="ECO:0000256" key="3">
    <source>
        <dbReference type="SAM" id="MobiDB-lite"/>
    </source>
</evidence>
<evidence type="ECO:0000256" key="1">
    <source>
        <dbReference type="ARBA" id="ARBA00023054"/>
    </source>
</evidence>
<dbReference type="Proteomes" id="UP000639772">
    <property type="component" value="Chromosome 6"/>
</dbReference>
<dbReference type="PANTHER" id="PTHR31342:SF43">
    <property type="entry name" value="F11A17.16"/>
    <property type="match status" value="1"/>
</dbReference>
<feature type="compositionally biased region" description="Basic and acidic residues" evidence="3">
    <location>
        <begin position="1"/>
        <end position="13"/>
    </location>
</feature>
<gene>
    <name evidence="4" type="ORF">HPP92_012365</name>
</gene>
<evidence type="ECO:0008006" key="6">
    <source>
        <dbReference type="Google" id="ProtNLM"/>
    </source>
</evidence>
<accession>A0A835QV08</accession>
<dbReference type="GO" id="GO:0055028">
    <property type="term" value="C:cortical microtubule"/>
    <property type="evidence" value="ECO:0007669"/>
    <property type="project" value="TreeGrafter"/>
</dbReference>
<feature type="region of interest" description="Disordered" evidence="3">
    <location>
        <begin position="227"/>
        <end position="252"/>
    </location>
</feature>
<evidence type="ECO:0000313" key="4">
    <source>
        <dbReference type="EMBL" id="KAG0477646.1"/>
    </source>
</evidence>
<dbReference type="GO" id="GO:0072699">
    <property type="term" value="P:protein localization to cortical microtubule cytoskeleton"/>
    <property type="evidence" value="ECO:0007669"/>
    <property type="project" value="TreeGrafter"/>
</dbReference>
<proteinExistence type="predicted"/>
<dbReference type="InterPro" id="IPR040265">
    <property type="entry name" value="CHUP1/IPGA1-like"/>
</dbReference>
<feature type="coiled-coil region" evidence="2">
    <location>
        <begin position="148"/>
        <end position="175"/>
    </location>
</feature>
<evidence type="ECO:0000256" key="2">
    <source>
        <dbReference type="SAM" id="Coils"/>
    </source>
</evidence>
<reference evidence="4 5" key="1">
    <citation type="journal article" date="2020" name="Nat. Food">
        <title>A phased Vanilla planifolia genome enables genetic improvement of flavour and production.</title>
        <authorList>
            <person name="Hasing T."/>
            <person name="Tang H."/>
            <person name="Brym M."/>
            <person name="Khazi F."/>
            <person name="Huang T."/>
            <person name="Chambers A.H."/>
        </authorList>
    </citation>
    <scope>NUCLEOTIDE SEQUENCE [LARGE SCALE GENOMIC DNA]</scope>
    <source>
        <tissue evidence="4">Leaf</tissue>
    </source>
</reference>
<comment type="caution">
    <text evidence="4">The sequence shown here is derived from an EMBL/GenBank/DDBJ whole genome shotgun (WGS) entry which is preliminary data.</text>
</comment>
<organism evidence="4 5">
    <name type="scientific">Vanilla planifolia</name>
    <name type="common">Vanilla</name>
    <dbReference type="NCBI Taxonomy" id="51239"/>
    <lineage>
        <taxon>Eukaryota</taxon>
        <taxon>Viridiplantae</taxon>
        <taxon>Streptophyta</taxon>
        <taxon>Embryophyta</taxon>
        <taxon>Tracheophyta</taxon>
        <taxon>Spermatophyta</taxon>
        <taxon>Magnoliopsida</taxon>
        <taxon>Liliopsida</taxon>
        <taxon>Asparagales</taxon>
        <taxon>Orchidaceae</taxon>
        <taxon>Vanilloideae</taxon>
        <taxon>Vanilleae</taxon>
        <taxon>Vanilla</taxon>
    </lineage>
</organism>
<dbReference type="EMBL" id="JADCNM010000006">
    <property type="protein sequence ID" value="KAG0477646.1"/>
    <property type="molecule type" value="Genomic_DNA"/>
</dbReference>
<dbReference type="AlphaFoldDB" id="A0A835QV08"/>
<feature type="region of interest" description="Disordered" evidence="3">
    <location>
        <begin position="1"/>
        <end position="34"/>
    </location>
</feature>
<keyword evidence="1 2" id="KW-0175">Coiled coil</keyword>
<dbReference type="PANTHER" id="PTHR31342">
    <property type="entry name" value="PROTEIN CHUP1, CHLOROPLASTIC"/>
    <property type="match status" value="1"/>
</dbReference>
<name>A0A835QV08_VANPL</name>
<feature type="compositionally biased region" description="Polar residues" evidence="3">
    <location>
        <begin position="238"/>
        <end position="252"/>
    </location>
</feature>
<protein>
    <recommendedName>
        <fullName evidence="6">Protein CHUP1, chloroplastic</fullName>
    </recommendedName>
</protein>
<sequence>MRTMMKDFIESESKGSTLSHVLEHPPPIGSKSRQSLGKEVANNIFFGLTPRPARATDDPNDAIWVRRWLSNGKHKQSDYDIKDVGGEDKEYSKGTCKMGNWAVEYSNLPQHLETNCKVYEEETNSKPTELHHSFDVTESMIKELWCEVSILKTKLEKLQKRNIELELHNKWLIENFSSGNAKIFNLEKHDQVALHVDTKHLEFRVMQRIMEDRLCSFCLRKVGNKEAKKPSGLLPGSESRQVQSKNSMSQSFPLTIDHPVKNGGFPPPPPHPSIQYCVSNGPPPPPPPPGLHQVPYKAKTIQKPVAVVELYNSLRKGDGKQAILGPSNAASSAVTNVHNSIVDEIQNRSAHLLAIKTDVDTKGEFVGFLIEKVQSADFEDIEDVLIFVDWLDKELSTLSDERAVLKHFNWPEKKADALREAAFEYRDLKRLENEASSFVDDMSITWETFLKKITILMDKLEKSIQRFIKLRDGAVLSFKGCKIPTDWMLDSGMISKIKLTSVRLAKVYMNRVSMELNSVRLSEKDSMHEALVCHGVRFAYRTHQFAGGFDSETMCAFEELRKRLPVRGRNPRDLPPGALQT</sequence>
<dbReference type="OrthoDB" id="673648at2759"/>
<evidence type="ECO:0000313" key="5">
    <source>
        <dbReference type="Proteomes" id="UP000639772"/>
    </source>
</evidence>